<sequence>MSIEAKQGEVWMVRFYPQVGSDISKLRPAIIISHDTIGRLPLKTIVPVTDWKPSYEHYPWMIPITPSSTNGLSKPSAIDCFQIKNFSDDRFVEKIGVIELTLLQKIHQTVMKTLDPLF</sequence>
<keyword evidence="1" id="KW-0255">Endonuclease</keyword>
<dbReference type="PIRSF" id="PIRSF033490">
    <property type="entry name" value="MazF"/>
    <property type="match status" value="1"/>
</dbReference>
<dbReference type="RefSeq" id="WP_013554196.1">
    <property type="nucleotide sequence ID" value="NC_014935.1"/>
</dbReference>
<dbReference type="Proteomes" id="UP000008633">
    <property type="component" value="Chromosome"/>
</dbReference>
<name>E6WYJ3_NITSE</name>
<dbReference type="GO" id="GO:0003677">
    <property type="term" value="F:DNA binding"/>
    <property type="evidence" value="ECO:0007669"/>
    <property type="project" value="InterPro"/>
</dbReference>
<keyword evidence="1" id="KW-0540">Nuclease</keyword>
<dbReference type="EMBL" id="CP002452">
    <property type="protein sequence ID" value="ADV46505.1"/>
    <property type="molecule type" value="Genomic_DNA"/>
</dbReference>
<proteinExistence type="inferred from homology"/>
<dbReference type="SUPFAM" id="SSF50118">
    <property type="entry name" value="Cell growth inhibitor/plasmid maintenance toxic component"/>
    <property type="match status" value="1"/>
</dbReference>
<comment type="similarity">
    <text evidence="1">Belongs to the PemK/MazF family.</text>
</comment>
<organism evidence="2 3">
    <name type="scientific">Nitratifractor salsuginis (strain DSM 16511 / JCM 12458 / E9I37-1)</name>
    <dbReference type="NCBI Taxonomy" id="749222"/>
    <lineage>
        <taxon>Bacteria</taxon>
        <taxon>Pseudomonadati</taxon>
        <taxon>Campylobacterota</taxon>
        <taxon>Epsilonproteobacteria</taxon>
        <taxon>Campylobacterales</taxon>
        <taxon>Sulfurovaceae</taxon>
        <taxon>Nitratifractor</taxon>
    </lineage>
</organism>
<evidence type="ECO:0000256" key="1">
    <source>
        <dbReference type="PIRNR" id="PIRNR033490"/>
    </source>
</evidence>
<dbReference type="InterPro" id="IPR003477">
    <property type="entry name" value="PemK-like"/>
</dbReference>
<reference evidence="3" key="2">
    <citation type="submission" date="2011-01" db="EMBL/GenBank/DDBJ databases">
        <title>The complete genome of Nitratifractor salsuginis DSM 16511.</title>
        <authorList>
            <consortium name="US DOE Joint Genome Institute (JGI-PGF)"/>
            <person name="Lucas S."/>
            <person name="Copeland A."/>
            <person name="Lapidus A."/>
            <person name="Bruce D."/>
            <person name="Goodwin L."/>
            <person name="Pitluck S."/>
            <person name="Kyrpides N."/>
            <person name="Mavromatis K."/>
            <person name="Ivanova N."/>
            <person name="Mikhailova N."/>
            <person name="Zeytun A."/>
            <person name="Detter J.C."/>
            <person name="Tapia R."/>
            <person name="Han C."/>
            <person name="Land M."/>
            <person name="Hauser L."/>
            <person name="Markowitz V."/>
            <person name="Cheng J.-F."/>
            <person name="Hugenholtz P."/>
            <person name="Woyke T."/>
            <person name="Wu D."/>
            <person name="Tindall B."/>
            <person name="Schuetze A."/>
            <person name="Brambilla E."/>
            <person name="Klenk H.-P."/>
            <person name="Eisen J.A."/>
        </authorList>
    </citation>
    <scope>NUCLEOTIDE SEQUENCE [LARGE SCALE GENOMIC DNA]</scope>
    <source>
        <strain evidence="3">DSM 16511 / JCM 12458 / E9I37-1</strain>
    </source>
</reference>
<dbReference type="InterPro" id="IPR011067">
    <property type="entry name" value="Plasmid_toxin/cell-grow_inhib"/>
</dbReference>
<dbReference type="HOGENOM" id="CLU_121823_1_1_7"/>
<dbReference type="STRING" id="749222.Nitsa_1252"/>
<dbReference type="EC" id="3.1.-.-" evidence="1"/>
<keyword evidence="3" id="KW-1185">Reference proteome</keyword>
<dbReference type="Gene3D" id="2.30.30.110">
    <property type="match status" value="1"/>
</dbReference>
<dbReference type="GO" id="GO:0006402">
    <property type="term" value="P:mRNA catabolic process"/>
    <property type="evidence" value="ECO:0007669"/>
    <property type="project" value="TreeGrafter"/>
</dbReference>
<dbReference type="PANTHER" id="PTHR33988:SF1">
    <property type="entry name" value="ENDORIBONUCLEASE MAZF7-RELATED"/>
    <property type="match status" value="1"/>
</dbReference>
<comment type="function">
    <text evidence="1">Toxic component of a type II toxin-antitoxin (TA) system.</text>
</comment>
<dbReference type="PANTHER" id="PTHR33988">
    <property type="entry name" value="ENDORIBONUCLEASE MAZF-RELATED"/>
    <property type="match status" value="1"/>
</dbReference>
<gene>
    <name evidence="2" type="ordered locus">Nitsa_1252</name>
</gene>
<dbReference type="AlphaFoldDB" id="E6WYJ3"/>
<dbReference type="Pfam" id="PF02452">
    <property type="entry name" value="PemK_toxin"/>
    <property type="match status" value="1"/>
</dbReference>
<dbReference type="GO" id="GO:0016787">
    <property type="term" value="F:hydrolase activity"/>
    <property type="evidence" value="ECO:0007669"/>
    <property type="project" value="UniProtKB-KW"/>
</dbReference>
<dbReference type="eggNOG" id="COG2337">
    <property type="taxonomic scope" value="Bacteria"/>
</dbReference>
<evidence type="ECO:0000313" key="2">
    <source>
        <dbReference type="EMBL" id="ADV46505.1"/>
    </source>
</evidence>
<keyword evidence="1" id="KW-0378">Hydrolase</keyword>
<accession>E6WYJ3</accession>
<protein>
    <recommendedName>
        <fullName evidence="1">mRNA interferase</fullName>
        <ecNumber evidence="1">3.1.-.-</ecNumber>
    </recommendedName>
</protein>
<reference evidence="2 3" key="1">
    <citation type="journal article" date="2011" name="Stand. Genomic Sci.">
        <title>Complete genome sequence of Nitratifractor salsuginis type strain (E9I37-1).</title>
        <authorList>
            <person name="Anderson I."/>
            <person name="Sikorski J."/>
            <person name="Zeytun A."/>
            <person name="Nolan M."/>
            <person name="Lapidus A."/>
            <person name="Lucas S."/>
            <person name="Hammon N."/>
            <person name="Deshpande S."/>
            <person name="Cheng J.F."/>
            <person name="Tapia R."/>
            <person name="Han C."/>
            <person name="Goodwin L."/>
            <person name="Pitluck S."/>
            <person name="Liolios K."/>
            <person name="Pagani I."/>
            <person name="Ivanova N."/>
            <person name="Huntemann M."/>
            <person name="Mavromatis K."/>
            <person name="Ovchinikova G."/>
            <person name="Pati A."/>
            <person name="Chen A."/>
            <person name="Palaniappan K."/>
            <person name="Land M."/>
            <person name="Hauser L."/>
            <person name="Brambilla E.M."/>
            <person name="Ngatchou-Djao O.D."/>
            <person name="Rohde M."/>
            <person name="Tindall B.J."/>
            <person name="Goker M."/>
            <person name="Detter J.C."/>
            <person name="Woyke T."/>
            <person name="Bristow J."/>
            <person name="Eisen J.A."/>
            <person name="Markowitz V."/>
            <person name="Hugenholtz P."/>
            <person name="Klenk H.P."/>
            <person name="Kyrpides N.C."/>
        </authorList>
    </citation>
    <scope>NUCLEOTIDE SEQUENCE [LARGE SCALE GENOMIC DNA]</scope>
    <source>
        <strain evidence="3">DSM 16511 / JCM 12458 / E9I37-1</strain>
    </source>
</reference>
<dbReference type="GO" id="GO:0016075">
    <property type="term" value="P:rRNA catabolic process"/>
    <property type="evidence" value="ECO:0007669"/>
    <property type="project" value="TreeGrafter"/>
</dbReference>
<dbReference type="KEGG" id="nsa:Nitsa_1252"/>
<evidence type="ECO:0000313" key="3">
    <source>
        <dbReference type="Proteomes" id="UP000008633"/>
    </source>
</evidence>
<dbReference type="GO" id="GO:0004521">
    <property type="term" value="F:RNA endonuclease activity"/>
    <property type="evidence" value="ECO:0007669"/>
    <property type="project" value="TreeGrafter"/>
</dbReference>